<protein>
    <recommendedName>
        <fullName evidence="2">DUF7869 domain-containing protein</fullName>
    </recommendedName>
</protein>
<sequence length="1234" mass="143468">MSDSEASSERSEPEPLKKRQRRSKTYKRNVIKMSKVKGLQHINWSGNIIPARVTGPDCMCKMSCFERLTREDLDFCIDKINGFLNKNEQDIYLQQLIEKDPVKCHRFRKEGAIPRVYHFKYCVHTQNKMETVCKKAFTSIYGITENRVRRLSTLLQQSITPHDKRGQHQKVNTTPPTVLKAIHDHILDFPRKRTHYSGKEIEYLDARLDVKTMHAMIRKKFPELKVTYAFYANYFKTTFSLRFGRPQIDTCIECEELEVKIKSPTLGFNAKKAFEAEKAVHNRRAKKFHNKIAAVKQICTSQDDVACLTFDFMQNLPLPHLPIQEIFYLRQLWVNCFGIKNLKTNETVFYVYHEGIANKGANEVCSMLLHYMDNFLGENINEVILFSDNCPGQNKNHTVIRFLLSLTDTGRFSKVTHYFPIRGHSFLPNDRDFEVVKKKIKKCDRIYVPNEYYKIMSEASPNFKVFMLSTEQILDFAKWWPKFYKKVCLSDESFGKHIPKELKQSFSLSCYMAFQYDKNRKGVVVVHEFIDGLRRHTFDLTRNKASAILLPTENAYPAGSVPINPKKIENIKRVKNSVIQEHIPFYEGIFNWPTGEENDGPDVENDEEFDYISKEFNPQNITNAEVELTKDDPIQSAQKIKGVRSNSSSSSTSSSSSSSSSSTSSRSSFSDSSKFVGPSSSNPRTTVNPNYNISPVNTDESDVDISDSDPTFQINKIKGTHNSLSSSSLSSSGSQSRATNDAMFNNRNPNNEDAIDNTKKSRKRKRNPSQWKQNKMRRLRNSGQAYVSLSKSKKQVPARSMKEVCNCRLKCFDKIMDTERITLFNYFWNLTDLEMQRAYIRCSMREVKPKYKYTNAEKPRLPNNAFYFTVNGNHIRVCKKYFINTLDISDRQLRTVKKKTNSQGFVEQDRRGKHDNRKKVKPELLQDIKDYINSIPRIESHYLRATTSKEYISESKTITDLWKDFNQQQKEKSRPECDYWLFINTFNKDFNISFFQPKKDRCETCLAYELAPVNSKMELKTSYDNHLVEKELCRQEKRTDRENIDKTHICAVFDLQSVMLCPSPSYFYYSSKINCLDFTITELNKTQSEVNRAYGDVFCYFWDETQGQRGANEIGSCILDYLNNLSLNHPNEELNITFYSDNCTGQNKNKTIAALYSYAVAHFENIQTITHKYLIKGHTQNEADNVHSLIEKEIKKNEKAGPIYIPYQYVTLIKNARKSGKPFIVKELNYDFFF</sequence>
<feature type="compositionally biased region" description="Polar residues" evidence="1">
    <location>
        <begin position="682"/>
        <end position="698"/>
    </location>
</feature>
<dbReference type="OrthoDB" id="7475343at2759"/>
<dbReference type="InterPro" id="IPR057191">
    <property type="entry name" value="DUF7869"/>
</dbReference>
<dbReference type="AlphaFoldDB" id="A0A9P0GEG8"/>
<feature type="region of interest" description="Disordered" evidence="1">
    <location>
        <begin position="899"/>
        <end position="918"/>
    </location>
</feature>
<feature type="compositionally biased region" description="Basic and acidic residues" evidence="1">
    <location>
        <begin position="7"/>
        <end position="17"/>
    </location>
</feature>
<evidence type="ECO:0000256" key="1">
    <source>
        <dbReference type="SAM" id="MobiDB-lite"/>
    </source>
</evidence>
<dbReference type="Proteomes" id="UP001153636">
    <property type="component" value="Chromosome 2"/>
</dbReference>
<dbReference type="PANTHER" id="PTHR10773:SF19">
    <property type="match status" value="1"/>
</dbReference>
<reference evidence="3" key="1">
    <citation type="submission" date="2022-01" db="EMBL/GenBank/DDBJ databases">
        <authorList>
            <person name="King R."/>
        </authorList>
    </citation>
    <scope>NUCLEOTIDE SEQUENCE</scope>
</reference>
<accession>A0A9P0GEG8</accession>
<evidence type="ECO:0000313" key="4">
    <source>
        <dbReference type="Proteomes" id="UP001153636"/>
    </source>
</evidence>
<feature type="domain" description="DUF7869" evidence="2">
    <location>
        <begin position="339"/>
        <end position="486"/>
    </location>
</feature>
<evidence type="ECO:0000313" key="3">
    <source>
        <dbReference type="EMBL" id="CAH1106850.1"/>
    </source>
</evidence>
<name>A0A9P0GEG8_9CUCU</name>
<feature type="region of interest" description="Disordered" evidence="1">
    <location>
        <begin position="638"/>
        <end position="793"/>
    </location>
</feature>
<feature type="compositionally biased region" description="Polar residues" evidence="1">
    <location>
        <begin position="781"/>
        <end position="790"/>
    </location>
</feature>
<keyword evidence="4" id="KW-1185">Reference proteome</keyword>
<gene>
    <name evidence="3" type="ORF">PSYICH_LOCUS6348</name>
</gene>
<dbReference type="EMBL" id="OV651814">
    <property type="protein sequence ID" value="CAH1106850.1"/>
    <property type="molecule type" value="Genomic_DNA"/>
</dbReference>
<feature type="region of interest" description="Disordered" evidence="1">
    <location>
        <begin position="1"/>
        <end position="24"/>
    </location>
</feature>
<feature type="domain" description="DUF7869" evidence="2">
    <location>
        <begin position="1099"/>
        <end position="1198"/>
    </location>
</feature>
<feature type="compositionally biased region" description="Low complexity" evidence="1">
    <location>
        <begin position="723"/>
        <end position="736"/>
    </location>
</feature>
<proteinExistence type="predicted"/>
<evidence type="ECO:0000259" key="2">
    <source>
        <dbReference type="Pfam" id="PF25273"/>
    </source>
</evidence>
<dbReference type="PANTHER" id="PTHR10773">
    <property type="entry name" value="DNA-DIRECTED RNA POLYMERASES I, II, AND III SUBUNIT RPABC2"/>
    <property type="match status" value="1"/>
</dbReference>
<feature type="compositionally biased region" description="Polar residues" evidence="1">
    <location>
        <begin position="737"/>
        <end position="751"/>
    </location>
</feature>
<organism evidence="3 4">
    <name type="scientific">Psylliodes chrysocephalus</name>
    <dbReference type="NCBI Taxonomy" id="3402493"/>
    <lineage>
        <taxon>Eukaryota</taxon>
        <taxon>Metazoa</taxon>
        <taxon>Ecdysozoa</taxon>
        <taxon>Arthropoda</taxon>
        <taxon>Hexapoda</taxon>
        <taxon>Insecta</taxon>
        <taxon>Pterygota</taxon>
        <taxon>Neoptera</taxon>
        <taxon>Endopterygota</taxon>
        <taxon>Coleoptera</taxon>
        <taxon>Polyphaga</taxon>
        <taxon>Cucujiformia</taxon>
        <taxon>Chrysomeloidea</taxon>
        <taxon>Chrysomelidae</taxon>
        <taxon>Galerucinae</taxon>
        <taxon>Alticini</taxon>
        <taxon>Psylliodes</taxon>
    </lineage>
</organism>
<dbReference type="Pfam" id="PF25273">
    <property type="entry name" value="DUF7869"/>
    <property type="match status" value="2"/>
</dbReference>
<feature type="compositionally biased region" description="Low complexity" evidence="1">
    <location>
        <begin position="645"/>
        <end position="681"/>
    </location>
</feature>